<dbReference type="HAMAP" id="MF_00137">
    <property type="entry name" value="SAICAR_synth"/>
    <property type="match status" value="1"/>
</dbReference>
<dbReference type="PROSITE" id="PS01058">
    <property type="entry name" value="SAICAR_SYNTHETASE_2"/>
    <property type="match status" value="1"/>
</dbReference>
<feature type="domain" description="SAICAR synthetase/ADE2 N-terminal" evidence="9">
    <location>
        <begin position="40"/>
        <end position="277"/>
    </location>
</feature>
<dbReference type="NCBIfam" id="NF010568">
    <property type="entry name" value="PRK13961.1"/>
    <property type="match status" value="1"/>
</dbReference>
<comment type="pathway">
    <text evidence="1 8">Purine metabolism; IMP biosynthesis via de novo pathway; 5-amino-1-(5-phospho-D-ribosyl)imidazole-4-carboxamide from 5-amino-1-(5-phospho-D-ribosyl)imidazole-4-carboxylate: step 1/2.</text>
</comment>
<dbReference type="GO" id="GO:0004639">
    <property type="term" value="F:phosphoribosylaminoimidazolesuccinocarboxamide synthase activity"/>
    <property type="evidence" value="ECO:0007669"/>
    <property type="project" value="UniProtKB-UniRule"/>
</dbReference>
<dbReference type="STRING" id="643867.Ftrac_1528"/>
<dbReference type="FunFam" id="3.30.200.20:FF:000199">
    <property type="entry name" value="Phosphoribosylaminoimidazole-succinocarboxamide synthase"/>
    <property type="match status" value="1"/>
</dbReference>
<comment type="catalytic activity">
    <reaction evidence="7 8">
        <text>5-amino-1-(5-phospho-D-ribosyl)imidazole-4-carboxylate + L-aspartate + ATP = (2S)-2-[5-amino-1-(5-phospho-beta-D-ribosyl)imidazole-4-carboxamido]succinate + ADP + phosphate + 2 H(+)</text>
        <dbReference type="Rhea" id="RHEA:22628"/>
        <dbReference type="ChEBI" id="CHEBI:15378"/>
        <dbReference type="ChEBI" id="CHEBI:29991"/>
        <dbReference type="ChEBI" id="CHEBI:30616"/>
        <dbReference type="ChEBI" id="CHEBI:43474"/>
        <dbReference type="ChEBI" id="CHEBI:58443"/>
        <dbReference type="ChEBI" id="CHEBI:77657"/>
        <dbReference type="ChEBI" id="CHEBI:456216"/>
        <dbReference type="EC" id="6.3.2.6"/>
    </reaction>
</comment>
<evidence type="ECO:0000256" key="3">
    <source>
        <dbReference type="ARBA" id="ARBA00022598"/>
    </source>
</evidence>
<dbReference type="Gene3D" id="3.30.200.20">
    <property type="entry name" value="Phosphorylase Kinase, domain 1"/>
    <property type="match status" value="1"/>
</dbReference>
<keyword evidence="3 8" id="KW-0436">Ligase</keyword>
<dbReference type="GO" id="GO:0006189">
    <property type="term" value="P:'de novo' IMP biosynthetic process"/>
    <property type="evidence" value="ECO:0007669"/>
    <property type="project" value="UniProtKB-UniRule"/>
</dbReference>
<dbReference type="SUPFAM" id="SSF56104">
    <property type="entry name" value="SAICAR synthase-like"/>
    <property type="match status" value="1"/>
</dbReference>
<dbReference type="EMBL" id="CP002349">
    <property type="protein sequence ID" value="ADR21518.1"/>
    <property type="molecule type" value="Genomic_DNA"/>
</dbReference>
<dbReference type="FunFam" id="3.30.470.20:FF:000015">
    <property type="entry name" value="Phosphoribosylaminoimidazole-succinocarboxamide synthase"/>
    <property type="match status" value="1"/>
</dbReference>
<evidence type="ECO:0000256" key="1">
    <source>
        <dbReference type="ARBA" id="ARBA00004672"/>
    </source>
</evidence>
<dbReference type="InterPro" id="IPR028923">
    <property type="entry name" value="SAICAR_synt/ADE2_N"/>
</dbReference>
<dbReference type="GO" id="GO:0005524">
    <property type="term" value="F:ATP binding"/>
    <property type="evidence" value="ECO:0007669"/>
    <property type="project" value="UniProtKB-KW"/>
</dbReference>
<keyword evidence="5 8" id="KW-0658">Purine biosynthesis</keyword>
<reference evidence="10 11" key="1">
    <citation type="journal article" date="2011" name="Stand. Genomic Sci.">
        <title>Complete genome sequence of Marivirga tractuosa type strain (H-43).</title>
        <authorList>
            <person name="Pagani I."/>
            <person name="Chertkov O."/>
            <person name="Lapidus A."/>
            <person name="Lucas S."/>
            <person name="Del Rio T.G."/>
            <person name="Tice H."/>
            <person name="Copeland A."/>
            <person name="Cheng J.F."/>
            <person name="Nolan M."/>
            <person name="Saunders E."/>
            <person name="Pitluck S."/>
            <person name="Held B."/>
            <person name="Goodwin L."/>
            <person name="Liolios K."/>
            <person name="Ovchinikova G."/>
            <person name="Ivanova N."/>
            <person name="Mavromatis K."/>
            <person name="Pati A."/>
            <person name="Chen A."/>
            <person name="Palaniappan K."/>
            <person name="Land M."/>
            <person name="Hauser L."/>
            <person name="Jeffries C.D."/>
            <person name="Detter J.C."/>
            <person name="Han C."/>
            <person name="Tapia R."/>
            <person name="Ngatchou-Djao O.D."/>
            <person name="Rohde M."/>
            <person name="Goker M."/>
            <person name="Spring S."/>
            <person name="Sikorski J."/>
            <person name="Woyke T."/>
            <person name="Bristow J."/>
            <person name="Eisen J.A."/>
            <person name="Markowitz V."/>
            <person name="Hugenholtz P."/>
            <person name="Klenk H.P."/>
            <person name="Kyrpides N.C."/>
        </authorList>
    </citation>
    <scope>NUCLEOTIDE SEQUENCE [LARGE SCALE GENOMIC DNA]</scope>
    <source>
        <strain evidence="11">ATCC 23168 / DSM 4126 / NBRC 15989 / NCIMB 1408 / VKM B-1430 / H-43</strain>
    </source>
</reference>
<dbReference type="KEGG" id="mtt:Ftrac_1528"/>
<dbReference type="CDD" id="cd01414">
    <property type="entry name" value="SAICAR_synt_Sc"/>
    <property type="match status" value="1"/>
</dbReference>
<dbReference type="AlphaFoldDB" id="E4TPD0"/>
<evidence type="ECO:0000256" key="4">
    <source>
        <dbReference type="ARBA" id="ARBA00022741"/>
    </source>
</evidence>
<dbReference type="Gene3D" id="3.30.470.20">
    <property type="entry name" value="ATP-grasp fold, B domain"/>
    <property type="match status" value="1"/>
</dbReference>
<organism evidence="10 11">
    <name type="scientific">Marivirga tractuosa (strain ATCC 23168 / DSM 4126 / NBRC 15989 / NCIMB 1408 / VKM B-1430 / H-43)</name>
    <name type="common">Microscilla tractuosa</name>
    <name type="synonym">Flexibacter tractuosus</name>
    <dbReference type="NCBI Taxonomy" id="643867"/>
    <lineage>
        <taxon>Bacteria</taxon>
        <taxon>Pseudomonadati</taxon>
        <taxon>Bacteroidota</taxon>
        <taxon>Cytophagia</taxon>
        <taxon>Cytophagales</taxon>
        <taxon>Marivirgaceae</taxon>
        <taxon>Marivirga</taxon>
    </lineage>
</organism>
<evidence type="ECO:0000256" key="8">
    <source>
        <dbReference type="HAMAP-Rule" id="MF_00137"/>
    </source>
</evidence>
<evidence type="ECO:0000256" key="2">
    <source>
        <dbReference type="ARBA" id="ARBA00010190"/>
    </source>
</evidence>
<protein>
    <recommendedName>
        <fullName evidence="8">Phosphoribosylaminoimidazole-succinocarboxamide synthase</fullName>
        <ecNumber evidence="8">6.3.2.6</ecNumber>
    </recommendedName>
    <alternativeName>
        <fullName evidence="8">SAICAR synthetase</fullName>
    </alternativeName>
</protein>
<evidence type="ECO:0000259" key="9">
    <source>
        <dbReference type="Pfam" id="PF01259"/>
    </source>
</evidence>
<dbReference type="HOGENOM" id="CLU_045637_0_1_10"/>
<sequence>MDIYSFFFNAVFYICKHLAIFALMEAIRETNFQLPNQQNFYRGKVRDVYTTPDQLIMVATDRLSAFDVVMPRAIPFKGQVLNQIAAKALKDTEDIVPNWLIANPDPNVSVGFNCETYPVEMVIRGYLAGHAWREYRDGKRSVCGVSLPEGLKENDKLPSPIITPTTKAHEGHDEDISREEILKQGLVSKEEYEKLESYTQQLFQRGTEIAAKNGLILVDTKYEFGKVGDKIYLIDEIHTPDSSRFFYSDVYDENQSKGLKQKQLSKEFVREWLIENGFQGKDGQKIPEMTDEKVEEISNRYIELYEKVTGEKFKPRDYNDVLKTIEQNILKSIK</sequence>
<gene>
    <name evidence="8" type="primary">purC</name>
    <name evidence="10" type="ordered locus">Ftrac_1528</name>
</gene>
<dbReference type="PANTHER" id="PTHR43700">
    <property type="entry name" value="PHOSPHORIBOSYLAMINOIMIDAZOLE-SUCCINOCARBOXAMIDE SYNTHASE"/>
    <property type="match status" value="1"/>
</dbReference>
<dbReference type="PANTHER" id="PTHR43700:SF1">
    <property type="entry name" value="PHOSPHORIBOSYLAMINOIMIDAZOLE-SUCCINOCARBOXAMIDE SYNTHASE"/>
    <property type="match status" value="1"/>
</dbReference>
<dbReference type="GO" id="GO:0005737">
    <property type="term" value="C:cytoplasm"/>
    <property type="evidence" value="ECO:0007669"/>
    <property type="project" value="TreeGrafter"/>
</dbReference>
<dbReference type="eggNOG" id="COG0152">
    <property type="taxonomic scope" value="Bacteria"/>
</dbReference>
<evidence type="ECO:0000256" key="5">
    <source>
        <dbReference type="ARBA" id="ARBA00022755"/>
    </source>
</evidence>
<keyword evidence="11" id="KW-1185">Reference proteome</keyword>
<accession>E4TPD0</accession>
<dbReference type="NCBIfam" id="NF009251">
    <property type="entry name" value="PRK12607.1"/>
    <property type="match status" value="1"/>
</dbReference>
<dbReference type="InterPro" id="IPR018236">
    <property type="entry name" value="SAICAR_synthetase_CS"/>
</dbReference>
<keyword evidence="6 8" id="KW-0067">ATP-binding</keyword>
<dbReference type="EC" id="6.3.2.6" evidence="8"/>
<dbReference type="Proteomes" id="UP000008720">
    <property type="component" value="Chromosome"/>
</dbReference>
<name>E4TPD0_MARTH</name>
<proteinExistence type="inferred from homology"/>
<evidence type="ECO:0000313" key="11">
    <source>
        <dbReference type="Proteomes" id="UP000008720"/>
    </source>
</evidence>
<evidence type="ECO:0000256" key="6">
    <source>
        <dbReference type="ARBA" id="ARBA00022840"/>
    </source>
</evidence>
<evidence type="ECO:0000256" key="7">
    <source>
        <dbReference type="ARBA" id="ARBA00048475"/>
    </source>
</evidence>
<dbReference type="UniPathway" id="UPA00074">
    <property type="reaction ID" value="UER00131"/>
</dbReference>
<comment type="similarity">
    <text evidence="2 8">Belongs to the SAICAR synthetase family.</text>
</comment>
<dbReference type="Pfam" id="PF01259">
    <property type="entry name" value="SAICAR_synt"/>
    <property type="match status" value="1"/>
</dbReference>
<evidence type="ECO:0000313" key="10">
    <source>
        <dbReference type="EMBL" id="ADR21518.1"/>
    </source>
</evidence>
<keyword evidence="4 8" id="KW-0547">Nucleotide-binding</keyword>